<comment type="caution">
    <text evidence="1">The sequence shown here is derived from an EMBL/GenBank/DDBJ whole genome shotgun (WGS) entry which is preliminary data.</text>
</comment>
<sequence length="61" mass="7015">MEDSHPKQRLAWHETLEWHELVAFQSGGLMRLKKIYMVFIQGLTANLKELMAFYPAAPPSG</sequence>
<dbReference type="EMBL" id="BMEX01000004">
    <property type="protein sequence ID" value="GGA41946.1"/>
    <property type="molecule type" value="Genomic_DNA"/>
</dbReference>
<dbReference type="Proteomes" id="UP000617979">
    <property type="component" value="Unassembled WGS sequence"/>
</dbReference>
<evidence type="ECO:0000313" key="1">
    <source>
        <dbReference type="EMBL" id="GGA41946.1"/>
    </source>
</evidence>
<proteinExistence type="predicted"/>
<name>A0ABQ1GEF7_9BACL</name>
<reference evidence="2" key="1">
    <citation type="journal article" date="2019" name="Int. J. Syst. Evol. Microbiol.">
        <title>The Global Catalogue of Microorganisms (GCM) 10K type strain sequencing project: providing services to taxonomists for standard genome sequencing and annotation.</title>
        <authorList>
            <consortium name="The Broad Institute Genomics Platform"/>
            <consortium name="The Broad Institute Genome Sequencing Center for Infectious Disease"/>
            <person name="Wu L."/>
            <person name="Ma J."/>
        </authorList>
    </citation>
    <scope>NUCLEOTIDE SEQUENCE [LARGE SCALE GENOMIC DNA]</scope>
    <source>
        <strain evidence="2">CGMCC 1.12404</strain>
    </source>
</reference>
<organism evidence="1 2">
    <name type="scientific">Kroppenstedtia guangzhouensis</name>
    <dbReference type="NCBI Taxonomy" id="1274356"/>
    <lineage>
        <taxon>Bacteria</taxon>
        <taxon>Bacillati</taxon>
        <taxon>Bacillota</taxon>
        <taxon>Bacilli</taxon>
        <taxon>Bacillales</taxon>
        <taxon>Thermoactinomycetaceae</taxon>
        <taxon>Kroppenstedtia</taxon>
    </lineage>
</organism>
<gene>
    <name evidence="1" type="ORF">GCM10007416_13590</name>
</gene>
<protein>
    <submittedName>
        <fullName evidence="1">Uncharacterized protein</fullName>
    </submittedName>
</protein>
<evidence type="ECO:0000313" key="2">
    <source>
        <dbReference type="Proteomes" id="UP000617979"/>
    </source>
</evidence>
<keyword evidence="2" id="KW-1185">Reference proteome</keyword>
<accession>A0ABQ1GEF7</accession>